<keyword evidence="4" id="KW-0808">Transferase</keyword>
<evidence type="ECO:0000313" key="8">
    <source>
        <dbReference type="EMBL" id="MBE6266381.1"/>
    </source>
</evidence>
<evidence type="ECO:0000256" key="1">
    <source>
        <dbReference type="ARBA" id="ARBA00004533"/>
    </source>
</evidence>
<dbReference type="Proteomes" id="UP000763088">
    <property type="component" value="Unassembled WGS sequence"/>
</dbReference>
<evidence type="ECO:0000313" key="9">
    <source>
        <dbReference type="Proteomes" id="UP000763088"/>
    </source>
</evidence>
<evidence type="ECO:0000256" key="6">
    <source>
        <dbReference type="ARBA" id="ARBA00023315"/>
    </source>
</evidence>
<dbReference type="InterPro" id="IPR004960">
    <property type="entry name" value="LipA_acyltrans"/>
</dbReference>
<keyword evidence="5 7" id="KW-0472">Membrane</keyword>
<sequence length="313" mass="37844">MKLLYYVILSFWYVFSLLPMRIHYMNSYLLYLVVYRLMQYRKKVVRKNLMSAFPDKDEAELRRIERGFYHFFCDYLVESVKLMTISKENIMKRMTFKGTELLEESIQSGQSCAMYLGHLCNWEWVTSLPFWITPKAHCGQIYHPIENKAIDKLFLRLRQRLGAECIPMQETLRKVVDYRRTNTPVVIGFISDQKPHWVNIHHWVDFLHHDTPVLTGTERIVRKMNYAVFFLDIKRVRRGYYEAEIKLITREPQKMKDYEITDIYFKMLEQSICQAPELWLWSHNRWSRTREEFNERFKVIDGKVIAKDHPANS</sequence>
<organism evidence="8 9">
    <name type="scientific">Xylanibacter ruminicola</name>
    <name type="common">Prevotella ruminicola</name>
    <dbReference type="NCBI Taxonomy" id="839"/>
    <lineage>
        <taxon>Bacteria</taxon>
        <taxon>Pseudomonadati</taxon>
        <taxon>Bacteroidota</taxon>
        <taxon>Bacteroidia</taxon>
        <taxon>Bacteroidales</taxon>
        <taxon>Prevotellaceae</taxon>
        <taxon>Xylanibacter</taxon>
    </lineage>
</organism>
<dbReference type="AlphaFoldDB" id="A0A928BTN6"/>
<dbReference type="PANTHER" id="PTHR30606:SF10">
    <property type="entry name" value="PHOSPHATIDYLINOSITOL MANNOSIDE ACYLTRANSFERASE"/>
    <property type="match status" value="1"/>
</dbReference>
<dbReference type="GO" id="GO:0016746">
    <property type="term" value="F:acyltransferase activity"/>
    <property type="evidence" value="ECO:0007669"/>
    <property type="project" value="UniProtKB-KW"/>
</dbReference>
<comment type="subcellular location">
    <subcellularLocation>
        <location evidence="1">Cell inner membrane</location>
    </subcellularLocation>
</comment>
<proteinExistence type="predicted"/>
<evidence type="ECO:0000256" key="2">
    <source>
        <dbReference type="ARBA" id="ARBA00022475"/>
    </source>
</evidence>
<dbReference type="Pfam" id="PF03279">
    <property type="entry name" value="Lip_A_acyltrans"/>
    <property type="match status" value="1"/>
</dbReference>
<evidence type="ECO:0000256" key="5">
    <source>
        <dbReference type="ARBA" id="ARBA00023136"/>
    </source>
</evidence>
<dbReference type="PANTHER" id="PTHR30606">
    <property type="entry name" value="LIPID A BIOSYNTHESIS LAUROYL ACYLTRANSFERASE"/>
    <property type="match status" value="1"/>
</dbReference>
<evidence type="ECO:0000256" key="7">
    <source>
        <dbReference type="SAM" id="Phobius"/>
    </source>
</evidence>
<gene>
    <name evidence="8" type="ORF">E7102_07930</name>
</gene>
<name>A0A928BTN6_XYLRU</name>
<evidence type="ECO:0000256" key="4">
    <source>
        <dbReference type="ARBA" id="ARBA00022679"/>
    </source>
</evidence>
<dbReference type="CDD" id="cd07984">
    <property type="entry name" value="LPLAT_LABLAT-like"/>
    <property type="match status" value="1"/>
</dbReference>
<reference evidence="8" key="1">
    <citation type="submission" date="2019-04" db="EMBL/GenBank/DDBJ databases">
        <title>Evolution of Biomass-Degrading Anaerobic Consortia Revealed by Metagenomics.</title>
        <authorList>
            <person name="Peng X."/>
        </authorList>
    </citation>
    <scope>NUCLEOTIDE SEQUENCE</scope>
    <source>
        <strain evidence="8">SIG141</strain>
    </source>
</reference>
<accession>A0A928BTN6</accession>
<keyword evidence="7" id="KW-1133">Transmembrane helix</keyword>
<keyword evidence="3" id="KW-0997">Cell inner membrane</keyword>
<evidence type="ECO:0000256" key="3">
    <source>
        <dbReference type="ARBA" id="ARBA00022519"/>
    </source>
</evidence>
<keyword evidence="7" id="KW-0812">Transmembrane</keyword>
<keyword evidence="6" id="KW-0012">Acyltransferase</keyword>
<protein>
    <submittedName>
        <fullName evidence="8">Acetyltransferase</fullName>
    </submittedName>
</protein>
<feature type="transmembrane region" description="Helical" evidence="7">
    <location>
        <begin position="12"/>
        <end position="34"/>
    </location>
</feature>
<dbReference type="GO" id="GO:0005886">
    <property type="term" value="C:plasma membrane"/>
    <property type="evidence" value="ECO:0007669"/>
    <property type="project" value="UniProtKB-SubCell"/>
</dbReference>
<keyword evidence="2" id="KW-1003">Cell membrane</keyword>
<dbReference type="EMBL" id="SUYD01000009">
    <property type="protein sequence ID" value="MBE6266381.1"/>
    <property type="molecule type" value="Genomic_DNA"/>
</dbReference>
<comment type="caution">
    <text evidence="8">The sequence shown here is derived from an EMBL/GenBank/DDBJ whole genome shotgun (WGS) entry which is preliminary data.</text>
</comment>
<dbReference type="GO" id="GO:0009247">
    <property type="term" value="P:glycolipid biosynthetic process"/>
    <property type="evidence" value="ECO:0007669"/>
    <property type="project" value="UniProtKB-ARBA"/>
</dbReference>